<feature type="transmembrane region" description="Helical" evidence="10">
    <location>
        <begin position="449"/>
        <end position="469"/>
    </location>
</feature>
<evidence type="ECO:0000259" key="11">
    <source>
        <dbReference type="PROSITE" id="PS50893"/>
    </source>
</evidence>
<dbReference type="SUPFAM" id="SSF52540">
    <property type="entry name" value="P-loop containing nucleoside triphosphate hydrolases"/>
    <property type="match status" value="1"/>
</dbReference>
<dbReference type="InterPro" id="IPR003439">
    <property type="entry name" value="ABC_transporter-like_ATP-bd"/>
</dbReference>
<accession>A0A6A6PK89</accession>
<keyword evidence="2" id="KW-0813">Transport</keyword>
<feature type="transmembrane region" description="Helical" evidence="10">
    <location>
        <begin position="131"/>
        <end position="150"/>
    </location>
</feature>
<evidence type="ECO:0000256" key="1">
    <source>
        <dbReference type="ARBA" id="ARBA00004141"/>
    </source>
</evidence>
<dbReference type="PROSITE" id="PS00211">
    <property type="entry name" value="ABC_TRANSPORTER_1"/>
    <property type="match status" value="1"/>
</dbReference>
<comment type="subcellular location">
    <subcellularLocation>
        <location evidence="1">Membrane</location>
        <topology evidence="1">Multi-pass membrane protein</topology>
    </subcellularLocation>
</comment>
<keyword evidence="14" id="KW-1185">Reference proteome</keyword>
<feature type="domain" description="ABC transmembrane type-1" evidence="12">
    <location>
        <begin position="332"/>
        <end position="618"/>
    </location>
</feature>
<dbReference type="FunFam" id="3.40.50.300:FF:000186">
    <property type="entry name" value="ATP-binding cassette sub-family B member 7, mitochondrial"/>
    <property type="match status" value="1"/>
</dbReference>
<comment type="similarity">
    <text evidence="8">Belongs to the ABC transporter superfamily. ABCB family. Heavy Metal importer (TC 3.A.1.210) subfamily.</text>
</comment>
<name>A0A6A6PK89_9PEZI</name>
<evidence type="ECO:0000313" key="13">
    <source>
        <dbReference type="EMBL" id="KAF2480422.1"/>
    </source>
</evidence>
<dbReference type="GO" id="GO:0016887">
    <property type="term" value="F:ATP hydrolysis activity"/>
    <property type="evidence" value="ECO:0007669"/>
    <property type="project" value="InterPro"/>
</dbReference>
<feature type="compositionally biased region" description="Basic and acidic residues" evidence="9">
    <location>
        <begin position="938"/>
        <end position="949"/>
    </location>
</feature>
<dbReference type="EMBL" id="MU001639">
    <property type="protein sequence ID" value="KAF2480422.1"/>
    <property type="molecule type" value="Genomic_DNA"/>
</dbReference>
<dbReference type="InterPro" id="IPR027417">
    <property type="entry name" value="P-loop_NTPase"/>
</dbReference>
<reference evidence="13" key="1">
    <citation type="journal article" date="2020" name="Stud. Mycol.">
        <title>101 Dothideomycetes genomes: a test case for predicting lifestyles and emergence of pathogens.</title>
        <authorList>
            <person name="Haridas S."/>
            <person name="Albert R."/>
            <person name="Binder M."/>
            <person name="Bloem J."/>
            <person name="Labutti K."/>
            <person name="Salamov A."/>
            <person name="Andreopoulos B."/>
            <person name="Baker S."/>
            <person name="Barry K."/>
            <person name="Bills G."/>
            <person name="Bluhm B."/>
            <person name="Cannon C."/>
            <person name="Castanera R."/>
            <person name="Culley D."/>
            <person name="Daum C."/>
            <person name="Ezra D."/>
            <person name="Gonzalez J."/>
            <person name="Henrissat B."/>
            <person name="Kuo A."/>
            <person name="Liang C."/>
            <person name="Lipzen A."/>
            <person name="Lutzoni F."/>
            <person name="Magnuson J."/>
            <person name="Mondo S."/>
            <person name="Nolan M."/>
            <person name="Ohm R."/>
            <person name="Pangilinan J."/>
            <person name="Park H.-J."/>
            <person name="Ramirez L."/>
            <person name="Alfaro M."/>
            <person name="Sun H."/>
            <person name="Tritt A."/>
            <person name="Yoshinaga Y."/>
            <person name="Zwiers L.-H."/>
            <person name="Turgeon B."/>
            <person name="Goodwin S."/>
            <person name="Spatafora J."/>
            <person name="Crous P."/>
            <person name="Grigoriev I."/>
        </authorList>
    </citation>
    <scope>NUCLEOTIDE SEQUENCE</scope>
    <source>
        <strain evidence="13">CBS 113389</strain>
    </source>
</reference>
<feature type="transmembrane region" description="Helical" evidence="10">
    <location>
        <begin position="565"/>
        <end position="589"/>
    </location>
</feature>
<keyword evidence="7 10" id="KW-0472">Membrane</keyword>
<feature type="transmembrane region" description="Helical" evidence="10">
    <location>
        <begin position="475"/>
        <end position="495"/>
    </location>
</feature>
<dbReference type="PANTHER" id="PTHR24221:SF651">
    <property type="entry name" value="HEAVY METAL TOLERANCE PROTEIN"/>
    <property type="match status" value="1"/>
</dbReference>
<proteinExistence type="inferred from homology"/>
<dbReference type="Pfam" id="PF00005">
    <property type="entry name" value="ABC_tran"/>
    <property type="match status" value="1"/>
</dbReference>
<evidence type="ECO:0000256" key="10">
    <source>
        <dbReference type="SAM" id="Phobius"/>
    </source>
</evidence>
<evidence type="ECO:0000256" key="2">
    <source>
        <dbReference type="ARBA" id="ARBA00022448"/>
    </source>
</evidence>
<dbReference type="OrthoDB" id="6500128at2759"/>
<keyword evidence="4" id="KW-0547">Nucleotide-binding</keyword>
<protein>
    <submittedName>
        <fullName evidence="13">Putative ABC transporter</fullName>
    </submittedName>
</protein>
<dbReference type="SUPFAM" id="SSF90123">
    <property type="entry name" value="ABC transporter transmembrane region"/>
    <property type="match status" value="1"/>
</dbReference>
<dbReference type="CDD" id="cd03253">
    <property type="entry name" value="ABCC_ATM1_transporter"/>
    <property type="match status" value="1"/>
</dbReference>
<dbReference type="GO" id="GO:0000041">
    <property type="term" value="P:transition metal ion transport"/>
    <property type="evidence" value="ECO:0007669"/>
    <property type="project" value="UniProtKB-ARBA"/>
</dbReference>
<evidence type="ECO:0000256" key="7">
    <source>
        <dbReference type="ARBA" id="ARBA00023136"/>
    </source>
</evidence>
<evidence type="ECO:0000313" key="14">
    <source>
        <dbReference type="Proteomes" id="UP000799767"/>
    </source>
</evidence>
<organism evidence="13 14">
    <name type="scientific">Neohortaea acidophila</name>
    <dbReference type="NCBI Taxonomy" id="245834"/>
    <lineage>
        <taxon>Eukaryota</taxon>
        <taxon>Fungi</taxon>
        <taxon>Dikarya</taxon>
        <taxon>Ascomycota</taxon>
        <taxon>Pezizomycotina</taxon>
        <taxon>Dothideomycetes</taxon>
        <taxon>Dothideomycetidae</taxon>
        <taxon>Mycosphaerellales</taxon>
        <taxon>Teratosphaeriaceae</taxon>
        <taxon>Neohortaea</taxon>
    </lineage>
</organism>
<evidence type="ECO:0000256" key="4">
    <source>
        <dbReference type="ARBA" id="ARBA00022741"/>
    </source>
</evidence>
<dbReference type="Gene3D" id="1.20.1560.10">
    <property type="entry name" value="ABC transporter type 1, transmembrane domain"/>
    <property type="match status" value="1"/>
</dbReference>
<keyword evidence="3 10" id="KW-0812">Transmembrane</keyword>
<dbReference type="InterPro" id="IPR039421">
    <property type="entry name" value="Type_1_exporter"/>
</dbReference>
<evidence type="ECO:0000256" key="9">
    <source>
        <dbReference type="SAM" id="MobiDB-lite"/>
    </source>
</evidence>
<sequence length="1007" mass="112256">MDHASSTLPWASAATAQRMLSYTQVASPIILLFVYLIAFTAFSILTASNTNSRPEKEVLGPGGKPLPKKAHNKKKKEENDTEDLLGWGKPRKLLLQWLSVAVLFTFLGNIIVIIVHAIYSREDHWWCGEAPTIYLIGSFMVYILLTIAMIDTGPSPTVAHLVTWIVGLVLELILLGASFALYTNAHREPKAADAGDGRLHTNMTQWEIVEVMIDIVRIFLLLALIAFYVLFAHILQPKKRKDSQDSADEQTGLLEESHATANGSATGAASGEGQNQTYGTNGKPSNTDETPAGWEKPKETPTRSWWEYIRAYAVFIPYIWPSKSRRLQVNFVICIAIVLVQRAIQLLVPIQVGIITDILAGIDGPVYMPWIGITVYVTYRLFQGGNGLLGATRQVLWIPIEQYSYRELSIAAFEHVHSLSLDFHLGKKTGEVLSALGKGASLNTFLESVTFNVVPMLVDLGVAIVYFLIKFDAYYALVIAVVTFWYIYITIRMAAWRAVIRREATNASREEDAVKNDSMVSYETVKYFNAEAYEFNRYRDAVKKYQTAEYQVTLSLALMNTIQNLVFMLGLIVASFIAAYQVTVGILRVGAFTTLLTYMAQLQGPLNFFGTFYRMIQNNMINSERMLELFKENPTVVDKPDAAKIPSCEGEVRFNDVHFAYDSRKPALKGLTFRCKPGTSTALVGESGGGKSTVFRLLFRFYNVTSGNIQVDAHDVESITIDSLRSHIGVVPQDTVLFNETLMYNLKYARQSATDEEIYAACKAASIHDKIMTFPDGYETKVGERGLRLSGGEKQRVAIARTIIKDPRIILLDEATAALDTETEEHIQEALRTLSRGRTMLIIAHRLSTITMCDQILVLNDGRVVEKGTHAELLGLKGRYAGMWKKQVRAQRAAEEARFLKDKADRLRRESMDSNAIRARGADGHEDSAGGSSDEEDQMQRQREQHELESTLSSSPRPMVPQAHIDSVLASDPGTDTLPQREAMKSGTVRSPSPVAEEPAQSTSQHR</sequence>
<dbReference type="PROSITE" id="PS50929">
    <property type="entry name" value="ABC_TM1F"/>
    <property type="match status" value="1"/>
</dbReference>
<feature type="transmembrane region" description="Helical" evidence="10">
    <location>
        <begin position="97"/>
        <end position="119"/>
    </location>
</feature>
<dbReference type="InterPro" id="IPR011527">
    <property type="entry name" value="ABC1_TM_dom"/>
</dbReference>
<evidence type="ECO:0000259" key="12">
    <source>
        <dbReference type="PROSITE" id="PS50929"/>
    </source>
</evidence>
<dbReference type="Gene3D" id="3.40.50.300">
    <property type="entry name" value="P-loop containing nucleotide triphosphate hydrolases"/>
    <property type="match status" value="1"/>
</dbReference>
<dbReference type="GO" id="GO:0005774">
    <property type="term" value="C:vacuolar membrane"/>
    <property type="evidence" value="ECO:0007669"/>
    <property type="project" value="TreeGrafter"/>
</dbReference>
<feature type="transmembrane region" description="Helical" evidence="10">
    <location>
        <begin position="162"/>
        <end position="182"/>
    </location>
</feature>
<evidence type="ECO:0000256" key="8">
    <source>
        <dbReference type="ARBA" id="ARBA00024363"/>
    </source>
</evidence>
<dbReference type="PANTHER" id="PTHR24221">
    <property type="entry name" value="ATP-BINDING CASSETTE SUB-FAMILY B"/>
    <property type="match status" value="1"/>
</dbReference>
<dbReference type="GeneID" id="54472460"/>
<feature type="compositionally biased region" description="Low complexity" evidence="9">
    <location>
        <begin position="259"/>
        <end position="273"/>
    </location>
</feature>
<dbReference type="GO" id="GO:0140359">
    <property type="term" value="F:ABC-type transporter activity"/>
    <property type="evidence" value="ECO:0007669"/>
    <property type="project" value="InterPro"/>
</dbReference>
<dbReference type="CDD" id="cd18583">
    <property type="entry name" value="ABC_6TM_HMT1"/>
    <property type="match status" value="1"/>
</dbReference>
<dbReference type="Pfam" id="PF00664">
    <property type="entry name" value="ABC_membrane"/>
    <property type="match status" value="1"/>
</dbReference>
<feature type="transmembrane region" description="Helical" evidence="10">
    <location>
        <begin position="25"/>
        <end position="47"/>
    </location>
</feature>
<evidence type="ECO:0000256" key="3">
    <source>
        <dbReference type="ARBA" id="ARBA00022692"/>
    </source>
</evidence>
<feature type="transmembrane region" description="Helical" evidence="10">
    <location>
        <begin position="329"/>
        <end position="352"/>
    </location>
</feature>
<evidence type="ECO:0000256" key="6">
    <source>
        <dbReference type="ARBA" id="ARBA00022989"/>
    </source>
</evidence>
<keyword evidence="5" id="KW-0067">ATP-binding</keyword>
<dbReference type="RefSeq" id="XP_033586992.1">
    <property type="nucleotide sequence ID" value="XM_033731458.1"/>
</dbReference>
<feature type="transmembrane region" description="Helical" evidence="10">
    <location>
        <begin position="358"/>
        <end position="379"/>
    </location>
</feature>
<dbReference type="SMART" id="SM00382">
    <property type="entry name" value="AAA"/>
    <property type="match status" value="1"/>
</dbReference>
<gene>
    <name evidence="13" type="ORF">BDY17DRAFT_254699</name>
</gene>
<feature type="domain" description="ABC transporter" evidence="11">
    <location>
        <begin position="652"/>
        <end position="886"/>
    </location>
</feature>
<feature type="region of interest" description="Disordered" evidence="9">
    <location>
        <begin position="52"/>
        <end position="83"/>
    </location>
</feature>
<feature type="compositionally biased region" description="Polar residues" evidence="9">
    <location>
        <begin position="274"/>
        <end position="289"/>
    </location>
</feature>
<feature type="transmembrane region" description="Helical" evidence="10">
    <location>
        <begin position="215"/>
        <end position="235"/>
    </location>
</feature>
<dbReference type="AlphaFoldDB" id="A0A6A6PK89"/>
<dbReference type="InterPro" id="IPR017871">
    <property type="entry name" value="ABC_transporter-like_CS"/>
</dbReference>
<keyword evidence="6 10" id="KW-1133">Transmembrane helix</keyword>
<dbReference type="InterPro" id="IPR003593">
    <property type="entry name" value="AAA+_ATPase"/>
</dbReference>
<dbReference type="PROSITE" id="PS50893">
    <property type="entry name" value="ABC_TRANSPORTER_2"/>
    <property type="match status" value="1"/>
</dbReference>
<dbReference type="FunFam" id="1.20.1560.10:FF:000050">
    <property type="entry name" value="Vacuolar ABC heavy metal transporter (Hmt1)"/>
    <property type="match status" value="1"/>
</dbReference>
<dbReference type="Proteomes" id="UP000799767">
    <property type="component" value="Unassembled WGS sequence"/>
</dbReference>
<dbReference type="InterPro" id="IPR036640">
    <property type="entry name" value="ABC1_TM_sf"/>
</dbReference>
<feature type="region of interest" description="Disordered" evidence="9">
    <location>
        <begin position="258"/>
        <end position="299"/>
    </location>
</feature>
<evidence type="ECO:0000256" key="5">
    <source>
        <dbReference type="ARBA" id="ARBA00022840"/>
    </source>
</evidence>
<feature type="region of interest" description="Disordered" evidence="9">
    <location>
        <begin position="906"/>
        <end position="1007"/>
    </location>
</feature>
<dbReference type="GO" id="GO:0005524">
    <property type="term" value="F:ATP binding"/>
    <property type="evidence" value="ECO:0007669"/>
    <property type="project" value="UniProtKB-KW"/>
</dbReference>